<dbReference type="InterPro" id="IPR013088">
    <property type="entry name" value="Znf_NHR/GATA"/>
</dbReference>
<dbReference type="InterPro" id="IPR035500">
    <property type="entry name" value="NHR-like_dom_sf"/>
</dbReference>
<dbReference type="GO" id="GO:0003700">
    <property type="term" value="F:DNA-binding transcription factor activity"/>
    <property type="evidence" value="ECO:0007669"/>
    <property type="project" value="InterPro"/>
</dbReference>
<dbReference type="GO" id="GO:0008270">
    <property type="term" value="F:zinc ion binding"/>
    <property type="evidence" value="ECO:0007669"/>
    <property type="project" value="UniProtKB-KW"/>
</dbReference>
<dbReference type="PROSITE" id="PS51030">
    <property type="entry name" value="NUCLEAR_REC_DBD_2"/>
    <property type="match status" value="1"/>
</dbReference>
<dbReference type="FunFam" id="3.30.50.10:FF:000019">
    <property type="entry name" value="Nuclear receptor subfamily 2 group E member"/>
    <property type="match status" value="1"/>
</dbReference>
<evidence type="ECO:0000256" key="4">
    <source>
        <dbReference type="ARBA" id="ARBA00022771"/>
    </source>
</evidence>
<sequence length="409" mass="46022">MSVPSSRILLDVDCRVCEDHSSGKHYSIFSCDGCAGFFKRSIRRHRQYVCKNKGSPSEGQCKVDKTHRNQCRACRLRKCLEIGMNKDAVQHERGPRNSSLRRQQMMFDHGSSPNSPEMGSESDAIILPTSSMNRDTVAGTAARIFFALVGFCQNPLNGVPKERQMTMFQQNWAALLVLHATETRAITSKQIRTETISGSSEQRNAVANAFEIIERLQLDNREYMMLKHFTMWRDTPSAIQIVFQLASIQNFTHRTEPTRYIQCINAIAAIPTTSIIDVLFRPSIGSASMPRLIQDMFKPPQQPTPTSLFPMANFNLNFLLKQEKTETEEGEDIEEEDDATSSNQFDENSSTDDRSVGELDPVQLFLALNSSTQPSSASSPSSSRPRHSIRSITELLSIQEEESVNVEEV</sequence>
<dbReference type="HOGENOM" id="CLU_055512_0_0_1"/>
<dbReference type="GO" id="GO:0032502">
    <property type="term" value="P:developmental process"/>
    <property type="evidence" value="ECO:0007669"/>
    <property type="project" value="UniProtKB-ARBA"/>
</dbReference>
<evidence type="ECO:0000256" key="11">
    <source>
        <dbReference type="SAM" id="MobiDB-lite"/>
    </source>
</evidence>
<evidence type="ECO:0000256" key="3">
    <source>
        <dbReference type="ARBA" id="ARBA00022723"/>
    </source>
</evidence>
<keyword evidence="9 13" id="KW-0675">Receptor</keyword>
<evidence type="ECO:0000256" key="9">
    <source>
        <dbReference type="ARBA" id="ARBA00023170"/>
    </source>
</evidence>
<keyword evidence="10" id="KW-0539">Nucleus</keyword>
<dbReference type="GO" id="GO:0006357">
    <property type="term" value="P:regulation of transcription by RNA polymerase II"/>
    <property type="evidence" value="ECO:0007669"/>
    <property type="project" value="UniProtKB-ARBA"/>
</dbReference>
<evidence type="ECO:0000256" key="10">
    <source>
        <dbReference type="ARBA" id="ARBA00023242"/>
    </source>
</evidence>
<evidence type="ECO:0000256" key="7">
    <source>
        <dbReference type="ARBA" id="ARBA00023125"/>
    </source>
</evidence>
<dbReference type="Pfam" id="PF00105">
    <property type="entry name" value="zf-C4"/>
    <property type="match status" value="1"/>
</dbReference>
<dbReference type="EMBL" id="AY204176">
    <property type="protein sequence ID" value="AAO39180.1"/>
    <property type="molecule type" value="mRNA"/>
</dbReference>
<dbReference type="PROSITE" id="PS00031">
    <property type="entry name" value="NUCLEAR_REC_DBD_1"/>
    <property type="match status" value="1"/>
</dbReference>
<dbReference type="InterPro" id="IPR050274">
    <property type="entry name" value="Nuclear_hormone_rcpt_NR2"/>
</dbReference>
<protein>
    <submittedName>
        <fullName evidence="13">Nuclear receptor NHR-67</fullName>
    </submittedName>
</protein>
<evidence type="ECO:0000259" key="12">
    <source>
        <dbReference type="PROSITE" id="PS51030"/>
    </source>
</evidence>
<feature type="compositionally biased region" description="Low complexity" evidence="11">
    <location>
        <begin position="370"/>
        <end position="383"/>
    </location>
</feature>
<dbReference type="PRINTS" id="PR00047">
    <property type="entry name" value="STROIDFINGER"/>
</dbReference>
<dbReference type="InterPro" id="IPR001628">
    <property type="entry name" value="Znf_hrmn_rcpt"/>
</dbReference>
<comment type="similarity">
    <text evidence="2">Belongs to the nuclear hormone receptor family.</text>
</comment>
<dbReference type="GO" id="GO:0043565">
    <property type="term" value="F:sequence-specific DNA binding"/>
    <property type="evidence" value="ECO:0007669"/>
    <property type="project" value="InterPro"/>
</dbReference>
<comment type="subcellular location">
    <subcellularLocation>
        <location evidence="1">Nucleus</location>
    </subcellularLocation>
</comment>
<keyword evidence="5" id="KW-0862">Zinc</keyword>
<dbReference type="Gene3D" id="3.30.50.10">
    <property type="entry name" value="Erythroid Transcription Factor GATA-1, subunit A"/>
    <property type="match status" value="1"/>
</dbReference>
<keyword evidence="6" id="KW-0805">Transcription regulation</keyword>
<dbReference type="SUPFAM" id="SSF48508">
    <property type="entry name" value="Nuclear receptor ligand-binding domain"/>
    <property type="match status" value="1"/>
</dbReference>
<name>Q86PK2_CAEEL</name>
<evidence type="ECO:0000256" key="6">
    <source>
        <dbReference type="ARBA" id="ARBA00023015"/>
    </source>
</evidence>
<accession>Q86PK2</accession>
<keyword evidence="4" id="KW-0863">Zinc-finger</keyword>
<keyword evidence="3" id="KW-0479">Metal-binding</keyword>
<dbReference type="GO" id="GO:0005634">
    <property type="term" value="C:nucleus"/>
    <property type="evidence" value="ECO:0007669"/>
    <property type="project" value="UniProtKB-SubCell"/>
</dbReference>
<dbReference type="PANTHER" id="PTHR24083">
    <property type="entry name" value="NUCLEAR HORMONE RECEPTOR"/>
    <property type="match status" value="1"/>
</dbReference>
<feature type="domain" description="Nuclear receptor" evidence="12">
    <location>
        <begin position="11"/>
        <end position="91"/>
    </location>
</feature>
<evidence type="ECO:0000256" key="1">
    <source>
        <dbReference type="ARBA" id="ARBA00004123"/>
    </source>
</evidence>
<dbReference type="AlphaFoldDB" id="Q86PK2"/>
<evidence type="ECO:0000313" key="13">
    <source>
        <dbReference type="EMBL" id="AAO39180.1"/>
    </source>
</evidence>
<feature type="region of interest" description="Disordered" evidence="11">
    <location>
        <begin position="324"/>
        <end position="391"/>
    </location>
</feature>
<keyword evidence="8" id="KW-0804">Transcription</keyword>
<evidence type="ECO:0000256" key="8">
    <source>
        <dbReference type="ARBA" id="ARBA00023163"/>
    </source>
</evidence>
<evidence type="ECO:0000256" key="2">
    <source>
        <dbReference type="ARBA" id="ARBA00005993"/>
    </source>
</evidence>
<dbReference type="SUPFAM" id="SSF57716">
    <property type="entry name" value="Glucocorticoid receptor-like (DNA-binding domain)"/>
    <property type="match status" value="1"/>
</dbReference>
<feature type="compositionally biased region" description="Acidic residues" evidence="11">
    <location>
        <begin position="328"/>
        <end position="339"/>
    </location>
</feature>
<keyword evidence="7" id="KW-0238">DNA-binding</keyword>
<evidence type="ECO:0000256" key="5">
    <source>
        <dbReference type="ARBA" id="ARBA00022833"/>
    </source>
</evidence>
<proteinExistence type="evidence at transcript level"/>
<organism evidence="13">
    <name type="scientific">Caenorhabditis elegans</name>
    <dbReference type="NCBI Taxonomy" id="6239"/>
    <lineage>
        <taxon>Eukaryota</taxon>
        <taxon>Metazoa</taxon>
        <taxon>Ecdysozoa</taxon>
        <taxon>Nematoda</taxon>
        <taxon>Chromadorea</taxon>
        <taxon>Rhabditida</taxon>
        <taxon>Rhabditina</taxon>
        <taxon>Rhabditomorpha</taxon>
        <taxon>Rhabditoidea</taxon>
        <taxon>Rhabditidae</taxon>
        <taxon>Peloderinae</taxon>
        <taxon>Caenorhabditis</taxon>
    </lineage>
</organism>
<dbReference type="Gene3D" id="1.10.565.10">
    <property type="entry name" value="Retinoid X Receptor"/>
    <property type="match status" value="1"/>
</dbReference>
<dbReference type="SMART" id="SM00399">
    <property type="entry name" value="ZnF_C4"/>
    <property type="match status" value="1"/>
</dbReference>
<reference evidence="13" key="1">
    <citation type="journal article" date="2005" name="J. Mol. Evol.">
        <title>Explosive lineage-specific expansion of the orphan nuclear receptor HNF4 in nematodes.</title>
        <authorList>
            <person name="Robinson-Rechavi M."/>
            <person name="Maina C.V."/>
            <person name="Gissendanner C.R."/>
            <person name="Laudet V."/>
            <person name="Sluder A."/>
        </authorList>
    </citation>
    <scope>NUCLEOTIDE SEQUENCE</scope>
</reference>